<dbReference type="InterPro" id="IPR036890">
    <property type="entry name" value="HATPase_C_sf"/>
</dbReference>
<keyword evidence="2" id="KW-0418">Kinase</keyword>
<dbReference type="Gene3D" id="3.30.450.40">
    <property type="match status" value="2"/>
</dbReference>
<reference evidence="6" key="1">
    <citation type="submission" date="2024-05" db="EMBL/GenBank/DDBJ databases">
        <authorList>
            <person name="Kim S."/>
            <person name="Heo J."/>
            <person name="Choi H."/>
            <person name="Choi Y."/>
            <person name="Kwon S.-W."/>
            <person name="Kim Y."/>
        </authorList>
    </citation>
    <scope>NUCLEOTIDE SEQUENCE</scope>
    <source>
        <strain evidence="6">KACC 23699</strain>
    </source>
</reference>
<dbReference type="AlphaFoldDB" id="A0AAU7JQG7"/>
<feature type="domain" description="GAF" evidence="5">
    <location>
        <begin position="347"/>
        <end position="498"/>
    </location>
</feature>
<dbReference type="Pfam" id="PF13185">
    <property type="entry name" value="GAF_2"/>
    <property type="match status" value="2"/>
</dbReference>
<feature type="region of interest" description="Disordered" evidence="4">
    <location>
        <begin position="248"/>
        <end position="270"/>
    </location>
</feature>
<keyword evidence="1" id="KW-0808">Transferase</keyword>
<sequence>MEIALLDRDGVIVEVNEAWLRFARESGGDPTRTGVGASYLAACDSASGDHDADQVAGAIRAAARGGLPAPLVLRVACDAPDQQRLFDLQVSPRISCDGGCIGAAVALSQVVVEGETSVEPAPEPRPTRRSPADDQGMPELDFPDVPRMDLERAIDQLTGHAQAVLHAQGRLRELLRANSTVAGDLSLPVVLRRSVSAARDLIGARHAALVLVGRDGASGDVIHDGMDPELVHWISSLPGGGRVDVAGRPTRLTDPEDVRAQSPPGPLPGEDALLMVPVRERSAVFGRLYLVESTRGGFTTEDQQLVTAFAFAAGTAIENARLFQQAEMNRRWLAASTEITQKLFAAATERPLDPVLRLAAQGAEADLANLALEAPEGSTSAWTVHAATGLLADAVVGQPIGAASAVQQVIESGKPLLLDDYMSHVGDDGVYGVSDAGVAIGSVVCAPLLAGEHVVGVLSVGRLAGRGSFTEADMDQLGVFAGHAGLALDLGRARVARESLDRMQDHDRIAADLHEHVISELFAVGMGMQGLVSLLPRREQQLRVLGYVDAIDSTIRRIRSTVFQLQDVRHPASSGLRATLLASLQDHIPALGFCPTVEFTGRTESIRNGLAEDVSAVVRESLVHMAAHAHATRAQIHVDAHEVVTVEVTDDGSHAAAAVPSDALTDLRHRAEVRDGRLDISSSPDGGTCLRWTARVTT</sequence>
<dbReference type="SUPFAM" id="SSF55781">
    <property type="entry name" value="GAF domain-like"/>
    <property type="match status" value="2"/>
</dbReference>
<proteinExistence type="predicted"/>
<dbReference type="PANTHER" id="PTHR24421:SF56">
    <property type="entry name" value="OXYGEN SENSOR HISTIDINE KINASE RESPONSE REGULATOR DOST"/>
    <property type="match status" value="1"/>
</dbReference>
<evidence type="ECO:0000256" key="4">
    <source>
        <dbReference type="SAM" id="MobiDB-lite"/>
    </source>
</evidence>
<dbReference type="InterPro" id="IPR003018">
    <property type="entry name" value="GAF"/>
</dbReference>
<feature type="region of interest" description="Disordered" evidence="4">
    <location>
        <begin position="114"/>
        <end position="140"/>
    </location>
</feature>
<evidence type="ECO:0000256" key="3">
    <source>
        <dbReference type="ARBA" id="ARBA00023012"/>
    </source>
</evidence>
<evidence type="ECO:0000259" key="5">
    <source>
        <dbReference type="SMART" id="SM00065"/>
    </source>
</evidence>
<dbReference type="InterPro" id="IPR029016">
    <property type="entry name" value="GAF-like_dom_sf"/>
</dbReference>
<feature type="domain" description="GAF" evidence="5">
    <location>
        <begin position="186"/>
        <end position="327"/>
    </location>
</feature>
<dbReference type="GO" id="GO:0000160">
    <property type="term" value="P:phosphorelay signal transduction system"/>
    <property type="evidence" value="ECO:0007669"/>
    <property type="project" value="UniProtKB-KW"/>
</dbReference>
<dbReference type="EMBL" id="CP157483">
    <property type="protein sequence ID" value="XBO42349.1"/>
    <property type="molecule type" value="Genomic_DNA"/>
</dbReference>
<evidence type="ECO:0000256" key="1">
    <source>
        <dbReference type="ARBA" id="ARBA00022679"/>
    </source>
</evidence>
<dbReference type="PANTHER" id="PTHR24421">
    <property type="entry name" value="NITRATE/NITRITE SENSOR PROTEIN NARX-RELATED"/>
    <property type="match status" value="1"/>
</dbReference>
<accession>A0AAU7JQG7</accession>
<evidence type="ECO:0000313" key="6">
    <source>
        <dbReference type="EMBL" id="XBO42349.1"/>
    </source>
</evidence>
<name>A0AAU7JQG7_9MICO</name>
<dbReference type="Gene3D" id="3.30.565.10">
    <property type="entry name" value="Histidine kinase-like ATPase, C-terminal domain"/>
    <property type="match status" value="1"/>
</dbReference>
<protein>
    <submittedName>
        <fullName evidence="6">GAF domain-containing protein</fullName>
    </submittedName>
</protein>
<gene>
    <name evidence="6" type="ORF">ABEG17_12240</name>
</gene>
<dbReference type="InterPro" id="IPR050482">
    <property type="entry name" value="Sensor_HK_TwoCompSys"/>
</dbReference>
<evidence type="ECO:0000256" key="2">
    <source>
        <dbReference type="ARBA" id="ARBA00022777"/>
    </source>
</evidence>
<dbReference type="RefSeq" id="WP_406829758.1">
    <property type="nucleotide sequence ID" value="NZ_CP157483.1"/>
</dbReference>
<dbReference type="SMART" id="SM00065">
    <property type="entry name" value="GAF"/>
    <property type="match status" value="2"/>
</dbReference>
<dbReference type="GO" id="GO:0016301">
    <property type="term" value="F:kinase activity"/>
    <property type="evidence" value="ECO:0007669"/>
    <property type="project" value="UniProtKB-KW"/>
</dbReference>
<organism evidence="6">
    <name type="scientific">Pedococcus sp. KACC 23699</name>
    <dbReference type="NCBI Taxonomy" id="3149228"/>
    <lineage>
        <taxon>Bacteria</taxon>
        <taxon>Bacillati</taxon>
        <taxon>Actinomycetota</taxon>
        <taxon>Actinomycetes</taxon>
        <taxon>Micrococcales</taxon>
        <taxon>Intrasporangiaceae</taxon>
        <taxon>Pedococcus</taxon>
    </lineage>
</organism>
<dbReference type="Pfam" id="PF08448">
    <property type="entry name" value="PAS_4"/>
    <property type="match status" value="1"/>
</dbReference>
<dbReference type="InterPro" id="IPR013656">
    <property type="entry name" value="PAS_4"/>
</dbReference>
<keyword evidence="3" id="KW-0902">Two-component regulatory system</keyword>